<dbReference type="InterPro" id="IPR050647">
    <property type="entry name" value="Plant_LRR-RLKs"/>
</dbReference>
<evidence type="ECO:0000256" key="3">
    <source>
        <dbReference type="ARBA" id="ARBA00022737"/>
    </source>
</evidence>
<keyword evidence="10" id="KW-1185">Reference proteome</keyword>
<evidence type="ECO:0000313" key="11">
    <source>
        <dbReference type="RefSeq" id="XP_060676154.1"/>
    </source>
</evidence>
<keyword evidence="7" id="KW-0472">Membrane</keyword>
<keyword evidence="6" id="KW-1133">Transmembrane helix</keyword>
<evidence type="ECO:0000256" key="2">
    <source>
        <dbReference type="ARBA" id="ARBA00022692"/>
    </source>
</evidence>
<sequence>MSRLSLQLQIVVQSFLLVYFLKDVAAYNISRVGSLKTKCIDSERRALLKFKDNFDDNSGLLSSWGNEEEQKDCSLWDGIRCDNITGHVVMLDHPDMDLCARGKYTSSSLTELQYLNYLDLSGNDLSKNQIPSFISNMVALQQRDLSATQLQGSIPKTFWNNLTAISYLDLSYNELGSVPKSLRNMTFLTHLDIRSNNLKGSIPEAFGSMANLTYLDLGSNSLKGSIHLAFENMTMLTYLALDEGSIPESFGNMVALTLLALHDNQLDGCIPESFGNMSVLEHLYLNSNMLKVSIPKTFWKLTTLVELDLSFNILKGFIPETPEDMMVSPELLNLGYNSKATFQNPFGIYALYANCRCLQTILRDNSLSSLNLHLDANTIH</sequence>
<dbReference type="RefSeq" id="XP_060676154.1">
    <property type="nucleotide sequence ID" value="XM_060820171.1"/>
</dbReference>
<protein>
    <submittedName>
        <fullName evidence="11">LRR receptor-like serine/threonine-protein kinase RGI5</fullName>
    </submittedName>
</protein>
<evidence type="ECO:0000259" key="9">
    <source>
        <dbReference type="Pfam" id="PF08263"/>
    </source>
</evidence>
<accession>A0ABM4AHF0</accession>
<dbReference type="SUPFAM" id="SSF52058">
    <property type="entry name" value="L domain-like"/>
    <property type="match status" value="1"/>
</dbReference>
<dbReference type="InterPro" id="IPR013210">
    <property type="entry name" value="LRR_N_plant-typ"/>
</dbReference>
<dbReference type="Pfam" id="PF13855">
    <property type="entry name" value="LRR_8"/>
    <property type="match status" value="2"/>
</dbReference>
<keyword evidence="1" id="KW-0433">Leucine-rich repeat</keyword>
<name>A0ABM4AHF0_ZIZJJ</name>
<dbReference type="InterPro" id="IPR001611">
    <property type="entry name" value="Leu-rich_rpt"/>
</dbReference>
<dbReference type="Proteomes" id="UP001652623">
    <property type="component" value="Chromosome 1"/>
</dbReference>
<dbReference type="InterPro" id="IPR032675">
    <property type="entry name" value="LRR_dom_sf"/>
</dbReference>
<keyword evidence="5" id="KW-0067">ATP-binding</keyword>
<reference evidence="11" key="1">
    <citation type="submission" date="2025-08" db="UniProtKB">
        <authorList>
            <consortium name="RefSeq"/>
        </authorList>
    </citation>
    <scope>IDENTIFICATION</scope>
    <source>
        <tissue evidence="11">Seedling</tissue>
    </source>
</reference>
<evidence type="ECO:0000256" key="7">
    <source>
        <dbReference type="ARBA" id="ARBA00023136"/>
    </source>
</evidence>
<dbReference type="Pfam" id="PF08263">
    <property type="entry name" value="LRRNT_2"/>
    <property type="match status" value="1"/>
</dbReference>
<evidence type="ECO:0000256" key="5">
    <source>
        <dbReference type="ARBA" id="ARBA00022840"/>
    </source>
</evidence>
<organism evidence="10 11">
    <name type="scientific">Ziziphus jujuba</name>
    <name type="common">Chinese jujube</name>
    <name type="synonym">Ziziphus sativa</name>
    <dbReference type="NCBI Taxonomy" id="326968"/>
    <lineage>
        <taxon>Eukaryota</taxon>
        <taxon>Viridiplantae</taxon>
        <taxon>Streptophyta</taxon>
        <taxon>Embryophyta</taxon>
        <taxon>Tracheophyta</taxon>
        <taxon>Spermatophyta</taxon>
        <taxon>Magnoliopsida</taxon>
        <taxon>eudicotyledons</taxon>
        <taxon>Gunneridae</taxon>
        <taxon>Pentapetalae</taxon>
        <taxon>rosids</taxon>
        <taxon>fabids</taxon>
        <taxon>Rosales</taxon>
        <taxon>Rhamnaceae</taxon>
        <taxon>Paliureae</taxon>
        <taxon>Ziziphus</taxon>
    </lineage>
</organism>
<feature type="domain" description="Leucine-rich repeat-containing N-terminal plant-type" evidence="9">
    <location>
        <begin position="41"/>
        <end position="82"/>
    </location>
</feature>
<dbReference type="Pfam" id="PF00560">
    <property type="entry name" value="LRR_1"/>
    <property type="match status" value="2"/>
</dbReference>
<evidence type="ECO:0000256" key="1">
    <source>
        <dbReference type="ARBA" id="ARBA00022614"/>
    </source>
</evidence>
<keyword evidence="4" id="KW-0547">Nucleotide-binding</keyword>
<dbReference type="PANTHER" id="PTHR48056">
    <property type="entry name" value="LRR RECEPTOR-LIKE SERINE/THREONINE-PROTEIN KINASE-RELATED"/>
    <property type="match status" value="1"/>
</dbReference>
<dbReference type="Gene3D" id="3.80.10.10">
    <property type="entry name" value="Ribonuclease Inhibitor"/>
    <property type="match status" value="2"/>
</dbReference>
<keyword evidence="3" id="KW-0677">Repeat</keyword>
<evidence type="ECO:0000256" key="8">
    <source>
        <dbReference type="ARBA" id="ARBA00023180"/>
    </source>
</evidence>
<keyword evidence="2" id="KW-0812">Transmembrane</keyword>
<keyword evidence="8" id="KW-0325">Glycoprotein</keyword>
<dbReference type="GeneID" id="107419122"/>
<evidence type="ECO:0000256" key="6">
    <source>
        <dbReference type="ARBA" id="ARBA00022989"/>
    </source>
</evidence>
<evidence type="ECO:0000256" key="4">
    <source>
        <dbReference type="ARBA" id="ARBA00022741"/>
    </source>
</evidence>
<dbReference type="InterPro" id="IPR003591">
    <property type="entry name" value="Leu-rich_rpt_typical-subtyp"/>
</dbReference>
<dbReference type="PANTHER" id="PTHR48056:SF81">
    <property type="entry name" value="RECEPTOR PROTEIN-TYROSINE KINASE CEPR1"/>
    <property type="match status" value="1"/>
</dbReference>
<evidence type="ECO:0000313" key="10">
    <source>
        <dbReference type="Proteomes" id="UP001652623"/>
    </source>
</evidence>
<dbReference type="SMART" id="SM00369">
    <property type="entry name" value="LRR_TYP"/>
    <property type="match status" value="7"/>
</dbReference>
<proteinExistence type="predicted"/>
<gene>
    <name evidence="11" type="primary">LOC107419122</name>
</gene>